<dbReference type="SUPFAM" id="SSF82171">
    <property type="entry name" value="DPP6 N-terminal domain-like"/>
    <property type="match status" value="1"/>
</dbReference>
<comment type="similarity">
    <text evidence="1">Belongs to the TolB family.</text>
</comment>
<dbReference type="InterPro" id="IPR011059">
    <property type="entry name" value="Metal-dep_hydrolase_composite"/>
</dbReference>
<gene>
    <name evidence="3" type="ORF">ACFMB1_17410</name>
</gene>
<evidence type="ECO:0000256" key="1">
    <source>
        <dbReference type="ARBA" id="ARBA00009820"/>
    </source>
</evidence>
<organism evidence="3 4">
    <name type="scientific">Hyphococcus aureus</name>
    <dbReference type="NCBI Taxonomy" id="2666033"/>
    <lineage>
        <taxon>Bacteria</taxon>
        <taxon>Pseudomonadati</taxon>
        <taxon>Pseudomonadota</taxon>
        <taxon>Alphaproteobacteria</taxon>
        <taxon>Parvularculales</taxon>
        <taxon>Parvularculaceae</taxon>
        <taxon>Hyphococcus</taxon>
    </lineage>
</organism>
<comment type="caution">
    <text evidence="3">The sequence shown here is derived from an EMBL/GenBank/DDBJ whole genome shotgun (WGS) entry which is preliminary data.</text>
</comment>
<evidence type="ECO:0000259" key="2">
    <source>
        <dbReference type="Pfam" id="PF01979"/>
    </source>
</evidence>
<evidence type="ECO:0000313" key="3">
    <source>
        <dbReference type="EMBL" id="MFC6037339.1"/>
    </source>
</evidence>
<dbReference type="SUPFAM" id="SSF69304">
    <property type="entry name" value="Tricorn protease N-terminal domain"/>
    <property type="match status" value="1"/>
</dbReference>
<dbReference type="InterPro" id="IPR006680">
    <property type="entry name" value="Amidohydro-rel"/>
</dbReference>
<keyword evidence="4" id="KW-1185">Reference proteome</keyword>
<dbReference type="Gene3D" id="3.20.20.140">
    <property type="entry name" value="Metal-dependent hydrolases"/>
    <property type="match status" value="2"/>
</dbReference>
<evidence type="ECO:0000313" key="4">
    <source>
        <dbReference type="Proteomes" id="UP001596116"/>
    </source>
</evidence>
<dbReference type="InterPro" id="IPR032466">
    <property type="entry name" value="Metal_Hydrolase"/>
</dbReference>
<feature type="domain" description="Amidohydrolase-related" evidence="2">
    <location>
        <begin position="917"/>
        <end position="1012"/>
    </location>
</feature>
<dbReference type="EMBL" id="JBHPON010000003">
    <property type="protein sequence ID" value="MFC6037339.1"/>
    <property type="molecule type" value="Genomic_DNA"/>
</dbReference>
<dbReference type="InterPro" id="IPR011042">
    <property type="entry name" value="6-blade_b-propeller_TolB-like"/>
</dbReference>
<dbReference type="RefSeq" id="WP_379923967.1">
    <property type="nucleotide sequence ID" value="NZ_JBHPON010000003.1"/>
</dbReference>
<dbReference type="Gene3D" id="2.120.10.30">
    <property type="entry name" value="TolB, C-terminal domain"/>
    <property type="match status" value="2"/>
</dbReference>
<dbReference type="SUPFAM" id="SSF51338">
    <property type="entry name" value="Composite domain of metallo-dependent hydrolases"/>
    <property type="match status" value="1"/>
</dbReference>
<proteinExistence type="inferred from homology"/>
<dbReference type="PANTHER" id="PTHR36842:SF1">
    <property type="entry name" value="PROTEIN TOLB"/>
    <property type="match status" value="1"/>
</dbReference>
<dbReference type="PANTHER" id="PTHR36842">
    <property type="entry name" value="PROTEIN TOLB HOMOLOG"/>
    <property type="match status" value="1"/>
</dbReference>
<protein>
    <submittedName>
        <fullName evidence="3">Amidohydrolase family protein</fullName>
    </submittedName>
</protein>
<dbReference type="Gene3D" id="2.30.40.10">
    <property type="entry name" value="Urease, subunit C, domain 1"/>
    <property type="match status" value="2"/>
</dbReference>
<sequence>MARTLDFEVDEGTWVALDVSPDGGTILFDLLGDIYALNIDGGKARPVLQGPAFETHPVFSPDGKQFAFISDRSGSSNLWIANVDGSGLKQLSHDKGVTLFTSPTWSADGEAVFVSRAVHYVLAFELYKFSVNGGEGERITNAKPSGHETFDARHNALGAIASPDGHYIYYATKHGSTWTDEDPPNWAIARRDLKTGVEDLIVAAVGGGGMKPALSHDGRFLAYASRYGEQTGLRLRDLETGEDRSLAFPVGHDGQVGGYYADLFPRFAFTPDDRNIVFNKDGKFHRISIESGAVSGIPFSAHVELGLGPITRVPQKDDAGPVRVRVIEETKLSPDGESIVFSALGAIYLQELKEGAHPRNISAPETFAFQPSWSPDGSRIAYVTWSANEKGHVWSVAAEGGAPQRLTQSAAFYSDPVFSPKGDLIVAMRANHYERLRKIYEISPERPTDIIRLPAGGGEASLIVHAFGARLPQVSPDGTRVRYYTPEGAKSVRLDGKDMKTRAKVIVPNWNQYFADQPATVDDLKLNPHGDQALVKTGSQLYLVLLPPPGAGEAPTIDLTKPNLIVKKLTDIGADFFGWSADGKKVFWTIGATYREIAVNAIASLKPGEAEDKAKSVAIYLELPRDKPDGAILLRGATAITMKDDEVIRNADILVVENRVAAIGKRGKLDVPKDVTIRNVRGKYILPGFVDTHAHWVEVRRKLQEPGHWNFLVNLAYGVTSGLDVQPFTVDVFAYQDMIDAGLMIGPRAYSTGPGVFVNSRMDTKENAIDVLTRYRDYYRTRNIKSYMVGGREQRQHMIEAAAELGMMPTTEGASDLWLNLTHAIDGFSGDEHTLPVTPLYGDVVELYAKSRIAYTPTLLVGYGGPPAWDEMVISDYDHFDDKLRRFMPEHIITDKLRNIHWRPPEDQTYPLFAADALKILRAGGLVGVGSHGNMQGLGYHWEMQALAAGGATPHEVLKAATIGSSEVIGRALEIGSLEPGKFADLLILDENPLEDIRNTMSLEFVMKNGRLYDAETLDEVWPRQRPLGKSWFQDEGPVASSALTDG</sequence>
<dbReference type="Proteomes" id="UP001596116">
    <property type="component" value="Unassembled WGS sequence"/>
</dbReference>
<dbReference type="Pfam" id="PF07676">
    <property type="entry name" value="PD40"/>
    <property type="match status" value="2"/>
</dbReference>
<name>A0ABW1L0M6_9PROT</name>
<dbReference type="Pfam" id="PF01979">
    <property type="entry name" value="Amidohydro_1"/>
    <property type="match status" value="1"/>
</dbReference>
<accession>A0ABW1L0M6</accession>
<reference evidence="3 4" key="1">
    <citation type="submission" date="2024-09" db="EMBL/GenBank/DDBJ databases">
        <authorList>
            <person name="Zhang Z.-H."/>
        </authorList>
    </citation>
    <scope>NUCLEOTIDE SEQUENCE [LARGE SCALE GENOMIC DNA]</scope>
    <source>
        <strain evidence="3 4">HHTR114</strain>
    </source>
</reference>
<dbReference type="SUPFAM" id="SSF51556">
    <property type="entry name" value="Metallo-dependent hydrolases"/>
    <property type="match status" value="1"/>
</dbReference>
<dbReference type="InterPro" id="IPR011659">
    <property type="entry name" value="WD40"/>
</dbReference>